<accession>A0A0A9I2S4</accession>
<name>A0A0A9I2S4_ARUDO</name>
<dbReference type="EMBL" id="GBRH01158428">
    <property type="protein sequence ID" value="JAE39468.1"/>
    <property type="molecule type" value="Transcribed_RNA"/>
</dbReference>
<reference evidence="1" key="1">
    <citation type="submission" date="2014-09" db="EMBL/GenBank/DDBJ databases">
        <authorList>
            <person name="Magalhaes I.L.F."/>
            <person name="Oliveira U."/>
            <person name="Santos F.R."/>
            <person name="Vidigal T.H.D.A."/>
            <person name="Brescovit A.D."/>
            <person name="Santos A.J."/>
        </authorList>
    </citation>
    <scope>NUCLEOTIDE SEQUENCE</scope>
    <source>
        <tissue evidence="1">Shoot tissue taken approximately 20 cm above the soil surface</tissue>
    </source>
</reference>
<reference evidence="1" key="2">
    <citation type="journal article" date="2015" name="Data Brief">
        <title>Shoot transcriptome of the giant reed, Arundo donax.</title>
        <authorList>
            <person name="Barrero R.A."/>
            <person name="Guerrero F.D."/>
            <person name="Moolhuijzen P."/>
            <person name="Goolsby J.A."/>
            <person name="Tidwell J."/>
            <person name="Bellgard S.E."/>
            <person name="Bellgard M.I."/>
        </authorList>
    </citation>
    <scope>NUCLEOTIDE SEQUENCE</scope>
    <source>
        <tissue evidence="1">Shoot tissue taken approximately 20 cm above the soil surface</tissue>
    </source>
</reference>
<evidence type="ECO:0000313" key="1">
    <source>
        <dbReference type="EMBL" id="JAE39468.1"/>
    </source>
</evidence>
<sequence>MHPFSFTSGTWDTFLISSSPMISSCSLCHCCYCYSCNGYS</sequence>
<organism evidence="1">
    <name type="scientific">Arundo donax</name>
    <name type="common">Giant reed</name>
    <name type="synonym">Donax arundinaceus</name>
    <dbReference type="NCBI Taxonomy" id="35708"/>
    <lineage>
        <taxon>Eukaryota</taxon>
        <taxon>Viridiplantae</taxon>
        <taxon>Streptophyta</taxon>
        <taxon>Embryophyta</taxon>
        <taxon>Tracheophyta</taxon>
        <taxon>Spermatophyta</taxon>
        <taxon>Magnoliopsida</taxon>
        <taxon>Liliopsida</taxon>
        <taxon>Poales</taxon>
        <taxon>Poaceae</taxon>
        <taxon>PACMAD clade</taxon>
        <taxon>Arundinoideae</taxon>
        <taxon>Arundineae</taxon>
        <taxon>Arundo</taxon>
    </lineage>
</organism>
<proteinExistence type="predicted"/>
<protein>
    <submittedName>
        <fullName evidence="1">Uncharacterized protein</fullName>
    </submittedName>
</protein>
<dbReference type="AlphaFoldDB" id="A0A0A9I2S4"/>